<organism evidence="1 2">
    <name type="scientific">Purpureocillium lilacinum</name>
    <name type="common">Paecilomyces lilacinus</name>
    <dbReference type="NCBI Taxonomy" id="33203"/>
    <lineage>
        <taxon>Eukaryota</taxon>
        <taxon>Fungi</taxon>
        <taxon>Dikarya</taxon>
        <taxon>Ascomycota</taxon>
        <taxon>Pezizomycotina</taxon>
        <taxon>Sordariomycetes</taxon>
        <taxon>Hypocreomycetidae</taxon>
        <taxon>Hypocreales</taxon>
        <taxon>Ophiocordycipitaceae</taxon>
        <taxon>Purpureocillium</taxon>
    </lineage>
</organism>
<comment type="caution">
    <text evidence="1">The sequence shown here is derived from an EMBL/GenBank/DDBJ whole genome shotgun (WGS) entry which is preliminary data.</text>
</comment>
<accession>A0ACC4E8R8</accession>
<gene>
    <name evidence="1" type="ORF">ACCO45_001621</name>
</gene>
<keyword evidence="2" id="KW-1185">Reference proteome</keyword>
<evidence type="ECO:0000313" key="1">
    <source>
        <dbReference type="EMBL" id="KAL3964617.1"/>
    </source>
</evidence>
<sequence>MSISPPSPHRLHTSTHFLLHPPGIAILDDKTLHATIGPHRAFCIANRAPMQARFTVRACKATRNATAQDKRRSTLPWSRRATAIKQAGRRRDMPDLNSEPGVRALTSPSSESL</sequence>
<protein>
    <submittedName>
        <fullName evidence="1">Uncharacterized protein</fullName>
    </submittedName>
</protein>
<proteinExistence type="predicted"/>
<dbReference type="Proteomes" id="UP001638806">
    <property type="component" value="Unassembled WGS sequence"/>
</dbReference>
<dbReference type="EMBL" id="JBGNUJ010000002">
    <property type="protein sequence ID" value="KAL3964617.1"/>
    <property type="molecule type" value="Genomic_DNA"/>
</dbReference>
<evidence type="ECO:0000313" key="2">
    <source>
        <dbReference type="Proteomes" id="UP001638806"/>
    </source>
</evidence>
<name>A0ACC4E8R8_PURLI</name>
<reference evidence="1" key="1">
    <citation type="submission" date="2024-12" db="EMBL/GenBank/DDBJ databases">
        <title>Comparative genomics and development of molecular markers within Purpureocillium lilacinum and among Purpureocillium species.</title>
        <authorList>
            <person name="Yeh Z.-Y."/>
            <person name="Ni N.-T."/>
            <person name="Lo P.-H."/>
            <person name="Mushyakhwo K."/>
            <person name="Lin C.-F."/>
            <person name="Nai Y.-S."/>
        </authorList>
    </citation>
    <scope>NUCLEOTIDE SEQUENCE</scope>
    <source>
        <strain evidence="1">NCHU-NPUST-175</strain>
    </source>
</reference>